<proteinExistence type="predicted"/>
<dbReference type="Gene3D" id="3.20.20.70">
    <property type="entry name" value="Aldolase class I"/>
    <property type="match status" value="1"/>
</dbReference>
<dbReference type="InterPro" id="IPR050074">
    <property type="entry name" value="DHO_dehydrogenase"/>
</dbReference>
<organism evidence="8 9">
    <name type="scientific">Xiashengella succiniciproducens</name>
    <dbReference type="NCBI Taxonomy" id="2949635"/>
    <lineage>
        <taxon>Bacteria</taxon>
        <taxon>Pseudomonadati</taxon>
        <taxon>Bacteroidota</taxon>
        <taxon>Bacteroidia</taxon>
        <taxon>Marinilabiliales</taxon>
        <taxon>Marinilabiliaceae</taxon>
        <taxon>Xiashengella</taxon>
    </lineage>
</organism>
<dbReference type="EMBL" id="CP098400">
    <property type="protein sequence ID" value="URW80480.1"/>
    <property type="molecule type" value="Genomic_DNA"/>
</dbReference>
<comment type="pathway">
    <text evidence="2">Pyrimidine metabolism; UMP biosynthesis via de novo pathway.</text>
</comment>
<dbReference type="GO" id="GO:0006207">
    <property type="term" value="P:'de novo' pyrimidine nucleobase biosynthetic process"/>
    <property type="evidence" value="ECO:0007669"/>
    <property type="project" value="TreeGrafter"/>
</dbReference>
<sequence length="331" mass="36226">MTDLSTYYMGLPVPSPIIAASSTLTSSPVCIAELARNGAGAVVLNSLFEEEIVVELNRRKESLNALNINHPEVLEFYEKLDVDEILNDYLKLIFEAKKSVDIPIIASINCVSPGKWHYFAKYLQEAGADGLELNIFTLPADMETSGQVYEEAALEIIRNTMAELNIPVCVKISPYYSGLGNMISQIDSLGVKGITLFNRFFKPDLNLDEMTIGAGPVYTDPSEYLNTLRWVGLVAGKVECDIYASGGIHDGLTAAKMLAAGAQGVQVASAMYRNGLSCLPEIIKGLSNWMESKGFEGINDFRGMLSHNKINNPAAYMRVQFLKTFAGKAEK</sequence>
<dbReference type="InterPro" id="IPR005720">
    <property type="entry name" value="Dihydroorotate_DH_cat"/>
</dbReference>
<keyword evidence="9" id="KW-1185">Reference proteome</keyword>
<keyword evidence="3" id="KW-0285">Flavoprotein</keyword>
<reference evidence="8" key="2">
    <citation type="submission" date="2022-06" db="EMBL/GenBank/DDBJ databases">
        <title>Xiashengella guii gen. nov. sp. nov., a bacterium isolated form anaerobic digestion tank.</title>
        <authorList>
            <person name="Huang H."/>
        </authorList>
    </citation>
    <scope>NUCLEOTIDE SEQUENCE</scope>
    <source>
        <strain evidence="8">Ai-910</strain>
    </source>
</reference>
<reference evidence="8" key="1">
    <citation type="submission" date="2022-05" db="EMBL/GenBank/DDBJ databases">
        <authorList>
            <person name="Sun X."/>
        </authorList>
    </citation>
    <scope>NUCLEOTIDE SEQUENCE</scope>
    <source>
        <strain evidence="8">Ai-910</strain>
    </source>
</reference>
<dbReference type="PANTHER" id="PTHR48109">
    <property type="entry name" value="DIHYDROOROTATE DEHYDROGENASE (QUINONE), MITOCHONDRIAL-RELATED"/>
    <property type="match status" value="1"/>
</dbReference>
<comment type="cofactor">
    <cofactor evidence="1">
        <name>FMN</name>
        <dbReference type="ChEBI" id="CHEBI:58210"/>
    </cofactor>
</comment>
<dbReference type="PIRSF" id="PIRSF000164">
    <property type="entry name" value="DHO_oxidase"/>
    <property type="match status" value="1"/>
</dbReference>
<dbReference type="GO" id="GO:0005737">
    <property type="term" value="C:cytoplasm"/>
    <property type="evidence" value="ECO:0007669"/>
    <property type="project" value="InterPro"/>
</dbReference>
<evidence type="ECO:0000256" key="3">
    <source>
        <dbReference type="ARBA" id="ARBA00022630"/>
    </source>
</evidence>
<dbReference type="Pfam" id="PF01180">
    <property type="entry name" value="DHO_dh"/>
    <property type="match status" value="1"/>
</dbReference>
<name>A0A9J6ZT92_9BACT</name>
<dbReference type="AlphaFoldDB" id="A0A9J6ZT92"/>
<evidence type="ECO:0000256" key="2">
    <source>
        <dbReference type="ARBA" id="ARBA00004725"/>
    </source>
</evidence>
<dbReference type="Proteomes" id="UP001056426">
    <property type="component" value="Chromosome"/>
</dbReference>
<keyword evidence="6" id="KW-0560">Oxidoreductase</keyword>
<evidence type="ECO:0000256" key="6">
    <source>
        <dbReference type="ARBA" id="ARBA00023002"/>
    </source>
</evidence>
<keyword evidence="5" id="KW-0665">Pyrimidine biosynthesis</keyword>
<dbReference type="GO" id="GO:0004152">
    <property type="term" value="F:dihydroorotate dehydrogenase activity"/>
    <property type="evidence" value="ECO:0007669"/>
    <property type="project" value="InterPro"/>
</dbReference>
<feature type="domain" description="Dihydroorotate dehydrogenase catalytic" evidence="7">
    <location>
        <begin position="90"/>
        <end position="290"/>
    </location>
</feature>
<gene>
    <name evidence="8" type="ORF">M9189_03830</name>
</gene>
<dbReference type="InterPro" id="IPR012135">
    <property type="entry name" value="Dihydroorotate_DH_1_2"/>
</dbReference>
<dbReference type="PANTHER" id="PTHR48109:SF3">
    <property type="entry name" value="SLL0744 PROTEIN"/>
    <property type="match status" value="1"/>
</dbReference>
<evidence type="ECO:0000313" key="8">
    <source>
        <dbReference type="EMBL" id="URW80480.1"/>
    </source>
</evidence>
<dbReference type="RefSeq" id="WP_250724725.1">
    <property type="nucleotide sequence ID" value="NZ_CP098400.1"/>
</dbReference>
<dbReference type="NCBIfam" id="NF005741">
    <property type="entry name" value="PRK07565.1"/>
    <property type="match status" value="1"/>
</dbReference>
<dbReference type="SUPFAM" id="SSF51395">
    <property type="entry name" value="FMN-linked oxidoreductases"/>
    <property type="match status" value="1"/>
</dbReference>
<evidence type="ECO:0000256" key="4">
    <source>
        <dbReference type="ARBA" id="ARBA00022643"/>
    </source>
</evidence>
<dbReference type="GO" id="GO:0006222">
    <property type="term" value="P:UMP biosynthetic process"/>
    <property type="evidence" value="ECO:0007669"/>
    <property type="project" value="InterPro"/>
</dbReference>
<evidence type="ECO:0000256" key="1">
    <source>
        <dbReference type="ARBA" id="ARBA00001917"/>
    </source>
</evidence>
<keyword evidence="4" id="KW-0288">FMN</keyword>
<accession>A0A9J6ZT92</accession>
<evidence type="ECO:0000313" key="9">
    <source>
        <dbReference type="Proteomes" id="UP001056426"/>
    </source>
</evidence>
<dbReference type="KEGG" id="alkq:M9189_03830"/>
<protein>
    <submittedName>
        <fullName evidence="8">Dihydroorotate dehydrogenase-like protein</fullName>
    </submittedName>
</protein>
<evidence type="ECO:0000259" key="7">
    <source>
        <dbReference type="Pfam" id="PF01180"/>
    </source>
</evidence>
<dbReference type="InterPro" id="IPR013785">
    <property type="entry name" value="Aldolase_TIM"/>
</dbReference>
<evidence type="ECO:0000256" key="5">
    <source>
        <dbReference type="ARBA" id="ARBA00022975"/>
    </source>
</evidence>